<evidence type="ECO:0000313" key="8">
    <source>
        <dbReference type="Proteomes" id="UP001172083"/>
    </source>
</evidence>
<evidence type="ECO:0000256" key="1">
    <source>
        <dbReference type="ARBA" id="ARBA00010641"/>
    </source>
</evidence>
<keyword evidence="4" id="KW-0804">Transcription</keyword>
<evidence type="ECO:0000256" key="4">
    <source>
        <dbReference type="ARBA" id="ARBA00023163"/>
    </source>
</evidence>
<dbReference type="Gene3D" id="1.10.10.10">
    <property type="entry name" value="Winged helix-like DNA-binding domain superfamily/Winged helix DNA-binding domain"/>
    <property type="match status" value="1"/>
</dbReference>
<dbReference type="EMBL" id="JAUJEB010000003">
    <property type="protein sequence ID" value="MDN5213389.1"/>
    <property type="molecule type" value="Genomic_DNA"/>
</dbReference>
<evidence type="ECO:0000259" key="6">
    <source>
        <dbReference type="Pfam" id="PF08281"/>
    </source>
</evidence>
<comment type="similarity">
    <text evidence="1">Belongs to the sigma-70 factor family. ECF subfamily.</text>
</comment>
<dbReference type="InterPro" id="IPR007627">
    <property type="entry name" value="RNA_pol_sigma70_r2"/>
</dbReference>
<dbReference type="InterPro" id="IPR013249">
    <property type="entry name" value="RNA_pol_sigma70_r4_t2"/>
</dbReference>
<dbReference type="SUPFAM" id="SSF88659">
    <property type="entry name" value="Sigma3 and sigma4 domains of RNA polymerase sigma factors"/>
    <property type="match status" value="1"/>
</dbReference>
<dbReference type="InterPro" id="IPR013325">
    <property type="entry name" value="RNA_pol_sigma_r2"/>
</dbReference>
<feature type="domain" description="RNA polymerase sigma-70 region 2" evidence="5">
    <location>
        <begin position="47"/>
        <end position="112"/>
    </location>
</feature>
<keyword evidence="2" id="KW-0805">Transcription regulation</keyword>
<evidence type="ECO:0000256" key="2">
    <source>
        <dbReference type="ARBA" id="ARBA00023015"/>
    </source>
</evidence>
<dbReference type="NCBIfam" id="TIGR02937">
    <property type="entry name" value="sigma70-ECF"/>
    <property type="match status" value="1"/>
</dbReference>
<dbReference type="PANTHER" id="PTHR43133:SF46">
    <property type="entry name" value="RNA POLYMERASE SIGMA-70 FACTOR ECF SUBFAMILY"/>
    <property type="match status" value="1"/>
</dbReference>
<evidence type="ECO:0000256" key="3">
    <source>
        <dbReference type="ARBA" id="ARBA00023082"/>
    </source>
</evidence>
<proteinExistence type="inferred from homology"/>
<evidence type="ECO:0000259" key="5">
    <source>
        <dbReference type="Pfam" id="PF04542"/>
    </source>
</evidence>
<name>A0ABT8L6L2_9BACT</name>
<dbReference type="Gene3D" id="1.10.1740.10">
    <property type="match status" value="1"/>
</dbReference>
<dbReference type="SUPFAM" id="SSF88946">
    <property type="entry name" value="Sigma2 domain of RNA polymerase sigma factors"/>
    <property type="match status" value="1"/>
</dbReference>
<dbReference type="InterPro" id="IPR039425">
    <property type="entry name" value="RNA_pol_sigma-70-like"/>
</dbReference>
<dbReference type="Proteomes" id="UP001172083">
    <property type="component" value="Unassembled WGS sequence"/>
</dbReference>
<dbReference type="InterPro" id="IPR013324">
    <property type="entry name" value="RNA_pol_sigma_r3/r4-like"/>
</dbReference>
<keyword evidence="3" id="KW-0731">Sigma factor</keyword>
<organism evidence="7 8">
    <name type="scientific">Agaribacillus aureus</name>
    <dbReference type="NCBI Taxonomy" id="3051825"/>
    <lineage>
        <taxon>Bacteria</taxon>
        <taxon>Pseudomonadati</taxon>
        <taxon>Bacteroidota</taxon>
        <taxon>Cytophagia</taxon>
        <taxon>Cytophagales</taxon>
        <taxon>Splendidivirgaceae</taxon>
        <taxon>Agaribacillus</taxon>
    </lineage>
</organism>
<feature type="domain" description="RNA polymerase sigma factor 70 region 4 type 2" evidence="6">
    <location>
        <begin position="148"/>
        <end position="200"/>
    </location>
</feature>
<gene>
    <name evidence="7" type="ORF">QQ020_15065</name>
</gene>
<dbReference type="Pfam" id="PF08281">
    <property type="entry name" value="Sigma70_r4_2"/>
    <property type="match status" value="1"/>
</dbReference>
<dbReference type="InterPro" id="IPR036388">
    <property type="entry name" value="WH-like_DNA-bd_sf"/>
</dbReference>
<protein>
    <submittedName>
        <fullName evidence="7">RNA polymerase sigma factor</fullName>
    </submittedName>
</protein>
<accession>A0ABT8L6L2</accession>
<dbReference type="PANTHER" id="PTHR43133">
    <property type="entry name" value="RNA POLYMERASE ECF-TYPE SIGMA FACTO"/>
    <property type="match status" value="1"/>
</dbReference>
<keyword evidence="8" id="KW-1185">Reference proteome</keyword>
<dbReference type="Pfam" id="PF04542">
    <property type="entry name" value="Sigma70_r2"/>
    <property type="match status" value="1"/>
</dbReference>
<comment type="caution">
    <text evidence="7">The sequence shown here is derived from an EMBL/GenBank/DDBJ whole genome shotgun (WGS) entry which is preliminary data.</text>
</comment>
<sequence length="220" mass="25708">MNAPFNTHIASKSNVDKTEPSIKLKMSHQEILKGLENGDESVLSYTYHQYVQDLFRFGCQFTNDRELVMDCIHEVFVAISTRQRKQNKIHSIKSYLFTATYRQIIYHLKRRKFSDIENRKNNHEEFDIELSVETRLILDESHREKLNKVKKAIKKISRKQRQAILHYYYDGFLHEEIAAIMGLKNTNSVAKLIARGLRAMKDGIITIAIFLIVDACLFLG</sequence>
<dbReference type="InterPro" id="IPR014284">
    <property type="entry name" value="RNA_pol_sigma-70_dom"/>
</dbReference>
<evidence type="ECO:0000313" key="7">
    <source>
        <dbReference type="EMBL" id="MDN5213389.1"/>
    </source>
</evidence>
<reference evidence="7" key="1">
    <citation type="submission" date="2023-06" db="EMBL/GenBank/DDBJ databases">
        <title>Genomic of Agaribacillus aureum.</title>
        <authorList>
            <person name="Wang G."/>
        </authorList>
    </citation>
    <scope>NUCLEOTIDE SEQUENCE</scope>
    <source>
        <strain evidence="7">BMA12</strain>
    </source>
</reference>